<organism evidence="1 2">
    <name type="scientific">Trapa incisa</name>
    <dbReference type="NCBI Taxonomy" id="236973"/>
    <lineage>
        <taxon>Eukaryota</taxon>
        <taxon>Viridiplantae</taxon>
        <taxon>Streptophyta</taxon>
        <taxon>Embryophyta</taxon>
        <taxon>Tracheophyta</taxon>
        <taxon>Spermatophyta</taxon>
        <taxon>Magnoliopsida</taxon>
        <taxon>eudicotyledons</taxon>
        <taxon>Gunneridae</taxon>
        <taxon>Pentapetalae</taxon>
        <taxon>rosids</taxon>
        <taxon>malvids</taxon>
        <taxon>Myrtales</taxon>
        <taxon>Lythraceae</taxon>
        <taxon>Trapa</taxon>
    </lineage>
</organism>
<dbReference type="Proteomes" id="UP001345219">
    <property type="component" value="Chromosome 11"/>
</dbReference>
<comment type="caution">
    <text evidence="1">The sequence shown here is derived from an EMBL/GenBank/DDBJ whole genome shotgun (WGS) entry which is preliminary data.</text>
</comment>
<reference evidence="1 2" key="1">
    <citation type="journal article" date="2023" name="Hortic Res">
        <title>Pangenome of water caltrop reveals structural variations and asymmetric subgenome divergence after allopolyploidization.</title>
        <authorList>
            <person name="Zhang X."/>
            <person name="Chen Y."/>
            <person name="Wang L."/>
            <person name="Yuan Y."/>
            <person name="Fang M."/>
            <person name="Shi L."/>
            <person name="Lu R."/>
            <person name="Comes H.P."/>
            <person name="Ma Y."/>
            <person name="Chen Y."/>
            <person name="Huang G."/>
            <person name="Zhou Y."/>
            <person name="Zheng Z."/>
            <person name="Qiu Y."/>
        </authorList>
    </citation>
    <scope>NUCLEOTIDE SEQUENCE [LARGE SCALE GENOMIC DNA]</scope>
    <source>
        <tissue evidence="1">Roots</tissue>
    </source>
</reference>
<evidence type="ECO:0000313" key="2">
    <source>
        <dbReference type="Proteomes" id="UP001345219"/>
    </source>
</evidence>
<sequence>MPLLQGLARLLDLLFNWFKCYFGWQAVEAPKKWLEPMKLAQTQKSWKAGEEPKIASELFGHAYNEINSPYRLPLTKFLNKYAAQSVDYFLARLDQPKYFGRFMYIIWSHAGQHLRDELAKSPLALKLLANAFPEFMSKPEVSGGPGSTSSLMKA</sequence>
<dbReference type="AlphaFoldDB" id="A0AAN7QD40"/>
<name>A0AAN7QD40_9MYRT</name>
<evidence type="ECO:0000313" key="1">
    <source>
        <dbReference type="EMBL" id="KAK4764072.1"/>
    </source>
</evidence>
<keyword evidence="2" id="KW-1185">Reference proteome</keyword>
<gene>
    <name evidence="1" type="ORF">SAY87_013510</name>
</gene>
<accession>A0AAN7QD40</accession>
<dbReference type="EMBL" id="JAXIOK010000008">
    <property type="protein sequence ID" value="KAK4764072.1"/>
    <property type="molecule type" value="Genomic_DNA"/>
</dbReference>
<dbReference type="Pfam" id="PF20206">
    <property type="entry name" value="Tra1_ring"/>
    <property type="match status" value="1"/>
</dbReference>
<protein>
    <submittedName>
        <fullName evidence="1">Uncharacterized protein</fullName>
    </submittedName>
</protein>
<dbReference type="InterPro" id="IPR046805">
    <property type="entry name" value="Tra1_ring"/>
</dbReference>
<proteinExistence type="predicted"/>